<name>A0AAV2F3M5_9ROSI</name>
<evidence type="ECO:0000256" key="2">
    <source>
        <dbReference type="ARBA" id="ARBA00022840"/>
    </source>
</evidence>
<evidence type="ECO:0000256" key="3">
    <source>
        <dbReference type="SAM" id="MobiDB-lite"/>
    </source>
</evidence>
<dbReference type="Proteomes" id="UP001497516">
    <property type="component" value="Chromosome 6"/>
</dbReference>
<dbReference type="SUPFAM" id="SSF100920">
    <property type="entry name" value="Heat shock protein 70kD (HSP70), peptide-binding domain"/>
    <property type="match status" value="1"/>
</dbReference>
<sequence length="284" mass="31566">MGARNSKAAAAAGSAKVHGDDEEPHKQNKQEVEDLVYYATPLSIGMADIYDVMSVKIPKNATIPTMKFESRLTTVVDNQPNHKIAVYQGERRKASANQLLGTLMFEGIPPAPKGAKFMTSFDIDTMGNLNVSVKDKTSGWKETKSIPGVGVKGKLQLASAEEMSRQGEKHKSEDEEHLKRASITKAMMEYTIMIRGNAAAGDFSTNVHSAFEDAVGKMLDELKEKAKEFGSEYDTKKSATVMSTFCGIPFRKKDWNRKNKNKNEGKIDRLEEEKCYRRMNELAS</sequence>
<protein>
    <submittedName>
        <fullName evidence="4">Uncharacterized protein</fullName>
    </submittedName>
</protein>
<dbReference type="InterPro" id="IPR013126">
    <property type="entry name" value="Hsp_70_fam"/>
</dbReference>
<dbReference type="EMBL" id="OZ034819">
    <property type="protein sequence ID" value="CAL1392831.1"/>
    <property type="molecule type" value="Genomic_DNA"/>
</dbReference>
<gene>
    <name evidence="4" type="ORF">LTRI10_LOCUS33448</name>
</gene>
<organism evidence="4 5">
    <name type="scientific">Linum trigynum</name>
    <dbReference type="NCBI Taxonomy" id="586398"/>
    <lineage>
        <taxon>Eukaryota</taxon>
        <taxon>Viridiplantae</taxon>
        <taxon>Streptophyta</taxon>
        <taxon>Embryophyta</taxon>
        <taxon>Tracheophyta</taxon>
        <taxon>Spermatophyta</taxon>
        <taxon>Magnoliopsida</taxon>
        <taxon>eudicotyledons</taxon>
        <taxon>Gunneridae</taxon>
        <taxon>Pentapetalae</taxon>
        <taxon>rosids</taxon>
        <taxon>fabids</taxon>
        <taxon>Malpighiales</taxon>
        <taxon>Linaceae</taxon>
        <taxon>Linum</taxon>
    </lineage>
</organism>
<feature type="compositionally biased region" description="Basic and acidic residues" evidence="3">
    <location>
        <begin position="17"/>
        <end position="31"/>
    </location>
</feature>
<dbReference type="AlphaFoldDB" id="A0AAV2F3M5"/>
<feature type="compositionally biased region" description="Low complexity" evidence="3">
    <location>
        <begin position="1"/>
        <end position="16"/>
    </location>
</feature>
<keyword evidence="2" id="KW-0067">ATP-binding</keyword>
<keyword evidence="5" id="KW-1185">Reference proteome</keyword>
<reference evidence="4 5" key="1">
    <citation type="submission" date="2024-04" db="EMBL/GenBank/DDBJ databases">
        <authorList>
            <person name="Fracassetti M."/>
        </authorList>
    </citation>
    <scope>NUCLEOTIDE SEQUENCE [LARGE SCALE GENOMIC DNA]</scope>
</reference>
<feature type="compositionally biased region" description="Basic and acidic residues" evidence="3">
    <location>
        <begin position="162"/>
        <end position="178"/>
    </location>
</feature>
<dbReference type="InterPro" id="IPR029047">
    <property type="entry name" value="HSP70_peptide-bd_sf"/>
</dbReference>
<dbReference type="PANTHER" id="PTHR19375">
    <property type="entry name" value="HEAT SHOCK PROTEIN 70KDA"/>
    <property type="match status" value="1"/>
</dbReference>
<dbReference type="GO" id="GO:0005524">
    <property type="term" value="F:ATP binding"/>
    <property type="evidence" value="ECO:0007669"/>
    <property type="project" value="UniProtKB-KW"/>
</dbReference>
<proteinExistence type="predicted"/>
<feature type="region of interest" description="Disordered" evidence="3">
    <location>
        <begin position="1"/>
        <end position="31"/>
    </location>
</feature>
<dbReference type="GO" id="GO:0140662">
    <property type="term" value="F:ATP-dependent protein folding chaperone"/>
    <property type="evidence" value="ECO:0007669"/>
    <property type="project" value="InterPro"/>
</dbReference>
<evidence type="ECO:0000313" key="5">
    <source>
        <dbReference type="Proteomes" id="UP001497516"/>
    </source>
</evidence>
<feature type="region of interest" description="Disordered" evidence="3">
    <location>
        <begin position="158"/>
        <end position="178"/>
    </location>
</feature>
<accession>A0AAV2F3M5</accession>
<dbReference type="Gene3D" id="2.60.34.10">
    <property type="entry name" value="Substrate Binding Domain Of DNAk, Chain A, domain 1"/>
    <property type="match status" value="1"/>
</dbReference>
<dbReference type="Pfam" id="PF00012">
    <property type="entry name" value="HSP70"/>
    <property type="match status" value="1"/>
</dbReference>
<evidence type="ECO:0000313" key="4">
    <source>
        <dbReference type="EMBL" id="CAL1392831.1"/>
    </source>
</evidence>
<keyword evidence="1" id="KW-0547">Nucleotide-binding</keyword>
<evidence type="ECO:0000256" key="1">
    <source>
        <dbReference type="ARBA" id="ARBA00022741"/>
    </source>
</evidence>